<organism evidence="3 4">
    <name type="scientific">Nonomuraea spiralis</name>
    <dbReference type="NCBI Taxonomy" id="46182"/>
    <lineage>
        <taxon>Bacteria</taxon>
        <taxon>Bacillati</taxon>
        <taxon>Actinomycetota</taxon>
        <taxon>Actinomycetes</taxon>
        <taxon>Streptosporangiales</taxon>
        <taxon>Streptosporangiaceae</taxon>
        <taxon>Nonomuraea</taxon>
    </lineage>
</organism>
<proteinExistence type="predicted"/>
<evidence type="ECO:0000313" key="4">
    <source>
        <dbReference type="Proteomes" id="UP001589647"/>
    </source>
</evidence>
<comment type="caution">
    <text evidence="3">The sequence shown here is derived from an EMBL/GenBank/DDBJ whole genome shotgun (WGS) entry which is preliminary data.</text>
</comment>
<evidence type="ECO:0000256" key="2">
    <source>
        <dbReference type="SAM" id="Phobius"/>
    </source>
</evidence>
<dbReference type="EMBL" id="JBHMEI010000017">
    <property type="protein sequence ID" value="MFB9204435.1"/>
    <property type="molecule type" value="Genomic_DNA"/>
</dbReference>
<feature type="compositionally biased region" description="Basic and acidic residues" evidence="1">
    <location>
        <begin position="1"/>
        <end position="11"/>
    </location>
</feature>
<keyword evidence="2" id="KW-0812">Transmembrane</keyword>
<keyword evidence="4" id="KW-1185">Reference proteome</keyword>
<keyword evidence="2" id="KW-0472">Membrane</keyword>
<protein>
    <submittedName>
        <fullName evidence="3">Uncharacterized protein</fullName>
    </submittedName>
</protein>
<sequence length="177" mass="17303">MHDPTEPDRQEILSGPGPSRRAPGRNRKTVLIAASALVGVLAAGGAGYLLAAKPGQGTQQEQGAGRPSPARSGGDEVFDADEEATMGDATTDAPDDASTDDGLPTDGSDDSAMGDAVTDGGSDPAAKGSTGSDGGTTQTGTGKKPTTPSKAPQQPDADLPADGPAGELSGQCAKSGC</sequence>
<evidence type="ECO:0000256" key="1">
    <source>
        <dbReference type="SAM" id="MobiDB-lite"/>
    </source>
</evidence>
<feature type="region of interest" description="Disordered" evidence="1">
    <location>
        <begin position="54"/>
        <end position="177"/>
    </location>
</feature>
<accession>A0ABV5IIS2</accession>
<keyword evidence="2" id="KW-1133">Transmembrane helix</keyword>
<gene>
    <name evidence="3" type="ORF">ACFFV7_24790</name>
</gene>
<feature type="compositionally biased region" description="Acidic residues" evidence="1">
    <location>
        <begin position="76"/>
        <end position="85"/>
    </location>
</feature>
<dbReference type="Proteomes" id="UP001589647">
    <property type="component" value="Unassembled WGS sequence"/>
</dbReference>
<dbReference type="RefSeq" id="WP_189650908.1">
    <property type="nucleotide sequence ID" value="NZ_BMRC01000016.1"/>
</dbReference>
<feature type="compositionally biased region" description="Low complexity" evidence="1">
    <location>
        <begin position="125"/>
        <end position="152"/>
    </location>
</feature>
<reference evidence="3 4" key="1">
    <citation type="submission" date="2024-09" db="EMBL/GenBank/DDBJ databases">
        <authorList>
            <person name="Sun Q."/>
            <person name="Mori K."/>
        </authorList>
    </citation>
    <scope>NUCLEOTIDE SEQUENCE [LARGE SCALE GENOMIC DNA]</scope>
    <source>
        <strain evidence="3 4">CCM 3426</strain>
    </source>
</reference>
<name>A0ABV5IIS2_9ACTN</name>
<evidence type="ECO:0000313" key="3">
    <source>
        <dbReference type="EMBL" id="MFB9204435.1"/>
    </source>
</evidence>
<feature type="transmembrane region" description="Helical" evidence="2">
    <location>
        <begin position="30"/>
        <end position="51"/>
    </location>
</feature>
<feature type="region of interest" description="Disordered" evidence="1">
    <location>
        <begin position="1"/>
        <end position="26"/>
    </location>
</feature>